<feature type="transmembrane region" description="Helical" evidence="7">
    <location>
        <begin position="296"/>
        <end position="324"/>
    </location>
</feature>
<keyword evidence="9" id="KW-1185">Reference proteome</keyword>
<accession>A0A2K1Q3Z2</accession>
<keyword evidence="4 7" id="KW-0812">Transmembrane</keyword>
<comment type="subcellular location">
    <subcellularLocation>
        <location evidence="1">Cell membrane</location>
        <topology evidence="1">Multi-pass membrane protein</topology>
    </subcellularLocation>
</comment>
<keyword evidence="5 7" id="KW-1133">Transmembrane helix</keyword>
<dbReference type="AlphaFoldDB" id="A0A2K1Q3Z2"/>
<feature type="transmembrane region" description="Helical" evidence="7">
    <location>
        <begin position="218"/>
        <end position="247"/>
    </location>
</feature>
<dbReference type="RefSeq" id="WP_103074752.1">
    <property type="nucleotide sequence ID" value="NZ_NPZB01000001.1"/>
</dbReference>
<dbReference type="Proteomes" id="UP000236220">
    <property type="component" value="Unassembled WGS sequence"/>
</dbReference>
<dbReference type="OrthoDB" id="9766690at2"/>
<dbReference type="PANTHER" id="PTHR42865">
    <property type="entry name" value="PROTON/GLUTAMATE-ASPARTATE SYMPORTER"/>
    <property type="match status" value="1"/>
</dbReference>
<evidence type="ECO:0000256" key="7">
    <source>
        <dbReference type="SAM" id="Phobius"/>
    </source>
</evidence>
<reference evidence="8 9" key="1">
    <citation type="submission" date="2017-08" db="EMBL/GenBank/DDBJ databases">
        <title>Lysobacter sylvestris genome.</title>
        <authorList>
            <person name="Zhang D.-C."/>
            <person name="Albuquerque L."/>
            <person name="Franca L."/>
            <person name="Froufe H.J.C."/>
            <person name="Barroso C."/>
            <person name="Egas C."/>
            <person name="Da Costa M."/>
            <person name="Margesin R."/>
        </authorList>
    </citation>
    <scope>NUCLEOTIDE SEQUENCE [LARGE SCALE GENOMIC DNA]</scope>
    <source>
        <strain evidence="8 9">AM20-91</strain>
    </source>
</reference>
<gene>
    <name evidence="8" type="ORF">Lysil_1362</name>
</gene>
<dbReference type="InterPro" id="IPR001991">
    <property type="entry name" value="Na-dicarboxylate_symporter"/>
</dbReference>
<dbReference type="GO" id="GO:0015293">
    <property type="term" value="F:symporter activity"/>
    <property type="evidence" value="ECO:0007669"/>
    <property type="project" value="UniProtKB-KW"/>
</dbReference>
<evidence type="ECO:0000313" key="9">
    <source>
        <dbReference type="Proteomes" id="UP000236220"/>
    </source>
</evidence>
<keyword evidence="6 7" id="KW-0472">Membrane</keyword>
<dbReference type="GO" id="GO:0005886">
    <property type="term" value="C:plasma membrane"/>
    <property type="evidence" value="ECO:0007669"/>
    <property type="project" value="UniProtKB-SubCell"/>
</dbReference>
<feature type="transmembrane region" description="Helical" evidence="7">
    <location>
        <begin position="330"/>
        <end position="350"/>
    </location>
</feature>
<evidence type="ECO:0000256" key="4">
    <source>
        <dbReference type="ARBA" id="ARBA00022692"/>
    </source>
</evidence>
<evidence type="ECO:0000256" key="5">
    <source>
        <dbReference type="ARBA" id="ARBA00022989"/>
    </source>
</evidence>
<evidence type="ECO:0000256" key="6">
    <source>
        <dbReference type="ARBA" id="ARBA00023136"/>
    </source>
</evidence>
<feature type="transmembrane region" description="Helical" evidence="7">
    <location>
        <begin position="46"/>
        <end position="70"/>
    </location>
</feature>
<comment type="caution">
    <text evidence="8">The sequence shown here is derived from an EMBL/GenBank/DDBJ whole genome shotgun (WGS) entry which is preliminary data.</text>
</comment>
<evidence type="ECO:0000256" key="3">
    <source>
        <dbReference type="ARBA" id="ARBA00022475"/>
    </source>
</evidence>
<feature type="transmembrane region" description="Helical" evidence="7">
    <location>
        <begin position="151"/>
        <end position="170"/>
    </location>
</feature>
<dbReference type="Gene3D" id="1.10.3860.10">
    <property type="entry name" value="Sodium:dicarboxylate symporter"/>
    <property type="match status" value="1"/>
</dbReference>
<feature type="transmembrane region" description="Helical" evidence="7">
    <location>
        <begin position="191"/>
        <end position="212"/>
    </location>
</feature>
<sequence length="415" mass="43076">MIPTSATARVLIALVLAAASGLIFAWIAPQQAATVADVLQPFGKLWINALQMTVVPLVGALVTLGVGTARDAAASGRMARRALIVFFVLLAFAATVAALVAPAVFHLFPRNPELAQALASSSAAVPKTPAVSDWLGNIIPSNAVNAAAQGAMLPLVVFSLFLGFALTKIDHDRAQRVFDLLHGIADAMTQIVRWVLVVAPLGVFALVFAVTARAGVHMLAALAVYLLTAIGLYLLLAITMYAVVAVAGRDPLSRFMRAAVPAQAVAMSTQSSLASLPAMLDATLGTLGHPRRVPSLVLPMAVSLFRLTSPVQYMVVAAFIAWVHGVDITVLQWAVGIALAVVVSLGSIGLPGQASFMITNLPITQALGLPVEPLGVLMALDTIPDVFATLGNVTGDLAAENVAARGERDDVVNAD</sequence>
<dbReference type="SUPFAM" id="SSF118215">
    <property type="entry name" value="Proton glutamate symport protein"/>
    <property type="match status" value="1"/>
</dbReference>
<name>A0A2K1Q3Z2_9GAMM</name>
<dbReference type="PANTHER" id="PTHR42865:SF7">
    <property type="entry name" value="PROTON_GLUTAMATE-ASPARTATE SYMPORTER"/>
    <property type="match status" value="1"/>
</dbReference>
<dbReference type="Pfam" id="PF00375">
    <property type="entry name" value="SDF"/>
    <property type="match status" value="1"/>
</dbReference>
<evidence type="ECO:0000256" key="1">
    <source>
        <dbReference type="ARBA" id="ARBA00004651"/>
    </source>
</evidence>
<evidence type="ECO:0000256" key="2">
    <source>
        <dbReference type="ARBA" id="ARBA00022448"/>
    </source>
</evidence>
<protein>
    <submittedName>
        <fullName evidence="8">Na+/H+-dicarboxylate symporter</fullName>
    </submittedName>
</protein>
<dbReference type="EMBL" id="NPZB01000001">
    <property type="protein sequence ID" value="PNS09733.1"/>
    <property type="molecule type" value="Genomic_DNA"/>
</dbReference>
<organism evidence="8 9">
    <name type="scientific">Solilutibacter silvestris</name>
    <dbReference type="NCBI Taxonomy" id="1645665"/>
    <lineage>
        <taxon>Bacteria</taxon>
        <taxon>Pseudomonadati</taxon>
        <taxon>Pseudomonadota</taxon>
        <taxon>Gammaproteobacteria</taxon>
        <taxon>Lysobacterales</taxon>
        <taxon>Lysobacteraceae</taxon>
        <taxon>Solilutibacter</taxon>
    </lineage>
</organism>
<keyword evidence="2" id="KW-0813">Transport</keyword>
<evidence type="ECO:0000313" key="8">
    <source>
        <dbReference type="EMBL" id="PNS09733.1"/>
    </source>
</evidence>
<dbReference type="InterPro" id="IPR036458">
    <property type="entry name" value="Na:dicarbo_symporter_sf"/>
</dbReference>
<proteinExistence type="predicted"/>
<keyword evidence="3" id="KW-1003">Cell membrane</keyword>
<feature type="transmembrane region" description="Helical" evidence="7">
    <location>
        <begin position="82"/>
        <end position="105"/>
    </location>
</feature>
<dbReference type="PRINTS" id="PR00173">
    <property type="entry name" value="EDTRNSPORT"/>
</dbReference>